<protein>
    <submittedName>
        <fullName evidence="1">Uncharacterized protein</fullName>
    </submittedName>
</protein>
<evidence type="ECO:0000313" key="2">
    <source>
        <dbReference type="EMBL" id="CAB4123534.1"/>
    </source>
</evidence>
<reference evidence="1" key="1">
    <citation type="submission" date="2020-04" db="EMBL/GenBank/DDBJ databases">
        <authorList>
            <person name="Chiriac C."/>
            <person name="Salcher M."/>
            <person name="Ghai R."/>
            <person name="Kavagutti S V."/>
        </authorList>
    </citation>
    <scope>NUCLEOTIDE SEQUENCE</scope>
</reference>
<sequence>MNEINNAATASEAAVIRGGRMAEQAIATGRYTVECRDAQGDLKWSEDIENIVVTEGKNLALDVFLGGSAAPAWYLGLVNGATTPTFAAADTMASHAGWTESAAYAAATRPAPTWSAAATGSKSTTTVSYAINATATIAGVFLATNSTKSGTTGTLYSAGAFTTGGTKTVGDGDTLNVTYTGSL</sequence>
<name>A0A6J5KNS3_9CAUD</name>
<dbReference type="EMBL" id="LR796160">
    <property type="protein sequence ID" value="CAB4122802.1"/>
    <property type="molecule type" value="Genomic_DNA"/>
</dbReference>
<organism evidence="1">
    <name type="scientific">uncultured Caudovirales phage</name>
    <dbReference type="NCBI Taxonomy" id="2100421"/>
    <lineage>
        <taxon>Viruses</taxon>
        <taxon>Duplodnaviria</taxon>
        <taxon>Heunggongvirae</taxon>
        <taxon>Uroviricota</taxon>
        <taxon>Caudoviricetes</taxon>
        <taxon>Peduoviridae</taxon>
        <taxon>Maltschvirus</taxon>
        <taxon>Maltschvirus maltsch</taxon>
    </lineage>
</organism>
<dbReference type="EMBL" id="LR796173">
    <property type="protein sequence ID" value="CAB4123534.1"/>
    <property type="molecule type" value="Genomic_DNA"/>
</dbReference>
<evidence type="ECO:0000313" key="1">
    <source>
        <dbReference type="EMBL" id="CAB4122802.1"/>
    </source>
</evidence>
<accession>A0A6J5KNS3</accession>
<gene>
    <name evidence="1" type="ORF">UFOVP32_71</name>
    <name evidence="2" type="ORF">UFOVP50_5</name>
</gene>
<proteinExistence type="predicted"/>